<accession>A0A6G1I890</accession>
<dbReference type="Proteomes" id="UP000799640">
    <property type="component" value="Unassembled WGS sequence"/>
</dbReference>
<gene>
    <name evidence="2" type="ORF">EJ06DRAFT_526560</name>
</gene>
<dbReference type="EMBL" id="ML996688">
    <property type="protein sequence ID" value="KAF2404482.1"/>
    <property type="molecule type" value="Genomic_DNA"/>
</dbReference>
<feature type="region of interest" description="Disordered" evidence="1">
    <location>
        <begin position="101"/>
        <end position="127"/>
    </location>
</feature>
<evidence type="ECO:0000256" key="1">
    <source>
        <dbReference type="SAM" id="MobiDB-lite"/>
    </source>
</evidence>
<sequence>MRRIVDFDNDPELKEASWEAARGAASGAATWGLIAAVAGGVGYAYSPIYRGLTPQFKVFLQFSAMTFGGMVEADKRMRAHEVLVRHRKRFERNQAELRSYEDEFEAKGTPGVGSEGAVGRDMGDLGK</sequence>
<dbReference type="OrthoDB" id="3979469at2759"/>
<dbReference type="InterPro" id="IPR038882">
    <property type="entry name" value="Rcf3"/>
</dbReference>
<reference evidence="2" key="1">
    <citation type="journal article" date="2020" name="Stud. Mycol.">
        <title>101 Dothideomycetes genomes: a test case for predicting lifestyles and emergence of pathogens.</title>
        <authorList>
            <person name="Haridas S."/>
            <person name="Albert R."/>
            <person name="Binder M."/>
            <person name="Bloem J."/>
            <person name="Labutti K."/>
            <person name="Salamov A."/>
            <person name="Andreopoulos B."/>
            <person name="Baker S."/>
            <person name="Barry K."/>
            <person name="Bills G."/>
            <person name="Bluhm B."/>
            <person name="Cannon C."/>
            <person name="Castanera R."/>
            <person name="Culley D."/>
            <person name="Daum C."/>
            <person name="Ezra D."/>
            <person name="Gonzalez J."/>
            <person name="Henrissat B."/>
            <person name="Kuo A."/>
            <person name="Liang C."/>
            <person name="Lipzen A."/>
            <person name="Lutzoni F."/>
            <person name="Magnuson J."/>
            <person name="Mondo S."/>
            <person name="Nolan M."/>
            <person name="Ohm R."/>
            <person name="Pangilinan J."/>
            <person name="Park H.-J."/>
            <person name="Ramirez L."/>
            <person name="Alfaro M."/>
            <person name="Sun H."/>
            <person name="Tritt A."/>
            <person name="Yoshinaga Y."/>
            <person name="Zwiers L.-H."/>
            <person name="Turgeon B."/>
            <person name="Goodwin S."/>
            <person name="Spatafora J."/>
            <person name="Crous P."/>
            <person name="Grigoriev I."/>
        </authorList>
    </citation>
    <scope>NUCLEOTIDE SEQUENCE</scope>
    <source>
        <strain evidence="2">CBS 262.69</strain>
    </source>
</reference>
<keyword evidence="3" id="KW-1185">Reference proteome</keyword>
<proteinExistence type="predicted"/>
<dbReference type="PANTHER" id="PTHR39153:SF1">
    <property type="entry name" value="AGR244WP"/>
    <property type="match status" value="1"/>
</dbReference>
<organism evidence="2 3">
    <name type="scientific">Trichodelitschia bisporula</name>
    <dbReference type="NCBI Taxonomy" id="703511"/>
    <lineage>
        <taxon>Eukaryota</taxon>
        <taxon>Fungi</taxon>
        <taxon>Dikarya</taxon>
        <taxon>Ascomycota</taxon>
        <taxon>Pezizomycotina</taxon>
        <taxon>Dothideomycetes</taxon>
        <taxon>Dothideomycetes incertae sedis</taxon>
        <taxon>Phaeotrichales</taxon>
        <taxon>Phaeotrichaceae</taxon>
        <taxon>Trichodelitschia</taxon>
    </lineage>
</organism>
<dbReference type="PANTHER" id="PTHR39153">
    <property type="entry name" value="AGR244WP"/>
    <property type="match status" value="1"/>
</dbReference>
<evidence type="ECO:0000313" key="2">
    <source>
        <dbReference type="EMBL" id="KAF2404482.1"/>
    </source>
</evidence>
<protein>
    <submittedName>
        <fullName evidence="2">Uncharacterized protein</fullName>
    </submittedName>
</protein>
<evidence type="ECO:0000313" key="3">
    <source>
        <dbReference type="Proteomes" id="UP000799640"/>
    </source>
</evidence>
<name>A0A6G1I890_9PEZI</name>
<dbReference type="AlphaFoldDB" id="A0A6G1I890"/>